<organism evidence="7 8">
    <name type="scientific">Polyangium sorediatum</name>
    <dbReference type="NCBI Taxonomy" id="889274"/>
    <lineage>
        <taxon>Bacteria</taxon>
        <taxon>Pseudomonadati</taxon>
        <taxon>Myxococcota</taxon>
        <taxon>Polyangia</taxon>
        <taxon>Polyangiales</taxon>
        <taxon>Polyangiaceae</taxon>
        <taxon>Polyangium</taxon>
    </lineage>
</organism>
<evidence type="ECO:0000256" key="5">
    <source>
        <dbReference type="SAM" id="MobiDB-lite"/>
    </source>
</evidence>
<dbReference type="PROSITE" id="PS50977">
    <property type="entry name" value="HTH_TETR_2"/>
    <property type="match status" value="1"/>
</dbReference>
<dbReference type="PANTHER" id="PTHR30055:SF234">
    <property type="entry name" value="HTH-TYPE TRANSCRIPTIONAL REGULATOR BETI"/>
    <property type="match status" value="1"/>
</dbReference>
<dbReference type="PRINTS" id="PR00455">
    <property type="entry name" value="HTHTETR"/>
</dbReference>
<dbReference type="EMBL" id="JARZHI010000004">
    <property type="protein sequence ID" value="MDI1429087.1"/>
    <property type="molecule type" value="Genomic_DNA"/>
</dbReference>
<proteinExistence type="predicted"/>
<name>A0ABT6NL92_9BACT</name>
<accession>A0ABT6NL92</accession>
<dbReference type="Gene3D" id="1.10.357.10">
    <property type="entry name" value="Tetracycline Repressor, domain 2"/>
    <property type="match status" value="1"/>
</dbReference>
<evidence type="ECO:0000256" key="2">
    <source>
        <dbReference type="ARBA" id="ARBA00023125"/>
    </source>
</evidence>
<dbReference type="Gene3D" id="1.10.10.60">
    <property type="entry name" value="Homeodomain-like"/>
    <property type="match status" value="1"/>
</dbReference>
<keyword evidence="2 4" id="KW-0238">DNA-binding</keyword>
<keyword evidence="8" id="KW-1185">Reference proteome</keyword>
<evidence type="ECO:0000256" key="4">
    <source>
        <dbReference type="PROSITE-ProRule" id="PRU00335"/>
    </source>
</evidence>
<dbReference type="SUPFAM" id="SSF48498">
    <property type="entry name" value="Tetracyclin repressor-like, C-terminal domain"/>
    <property type="match status" value="1"/>
</dbReference>
<keyword evidence="3" id="KW-0804">Transcription</keyword>
<evidence type="ECO:0000259" key="6">
    <source>
        <dbReference type="PROSITE" id="PS50977"/>
    </source>
</evidence>
<reference evidence="7 8" key="1">
    <citation type="submission" date="2023-04" db="EMBL/GenBank/DDBJ databases">
        <title>The genome sequence of Polyangium sorediatum DSM14670.</title>
        <authorList>
            <person name="Zhang X."/>
        </authorList>
    </citation>
    <scope>NUCLEOTIDE SEQUENCE [LARGE SCALE GENOMIC DNA]</scope>
    <source>
        <strain evidence="7 8">DSM 14670</strain>
    </source>
</reference>
<sequence>MPRIDAPTIAEHRDIIWKRLRDSLLEAIEEEGYASLSLAGVARRAGIARNTIYNYAPTKDALLVAVVKSEVEPFVAALVEASSGIDDPEDRLALVVRRQLAALVPGVRGLPIVNMTETMLPAEVSASLTACFAPVLTIVAGIVEQGIAAGVFRPVADVPRLVDMMVGVMVAARRAILAGEPPDLIADETTEFLLGGLRGRKTRGRAEQKHAGAERPPATPS</sequence>
<evidence type="ECO:0000256" key="3">
    <source>
        <dbReference type="ARBA" id="ARBA00023163"/>
    </source>
</evidence>
<evidence type="ECO:0000313" key="8">
    <source>
        <dbReference type="Proteomes" id="UP001160301"/>
    </source>
</evidence>
<evidence type="ECO:0000256" key="1">
    <source>
        <dbReference type="ARBA" id="ARBA00023015"/>
    </source>
</evidence>
<dbReference type="InterPro" id="IPR050109">
    <property type="entry name" value="HTH-type_TetR-like_transc_reg"/>
</dbReference>
<feature type="domain" description="HTH tetR-type" evidence="6">
    <location>
        <begin position="14"/>
        <end position="74"/>
    </location>
</feature>
<dbReference type="InterPro" id="IPR001647">
    <property type="entry name" value="HTH_TetR"/>
</dbReference>
<dbReference type="Proteomes" id="UP001160301">
    <property type="component" value="Unassembled WGS sequence"/>
</dbReference>
<dbReference type="RefSeq" id="WP_136971044.1">
    <property type="nucleotide sequence ID" value="NZ_JARZHI010000004.1"/>
</dbReference>
<dbReference type="Pfam" id="PF00440">
    <property type="entry name" value="TetR_N"/>
    <property type="match status" value="1"/>
</dbReference>
<dbReference type="PANTHER" id="PTHR30055">
    <property type="entry name" value="HTH-TYPE TRANSCRIPTIONAL REGULATOR RUTR"/>
    <property type="match status" value="1"/>
</dbReference>
<evidence type="ECO:0000313" key="7">
    <source>
        <dbReference type="EMBL" id="MDI1429087.1"/>
    </source>
</evidence>
<dbReference type="SUPFAM" id="SSF46689">
    <property type="entry name" value="Homeodomain-like"/>
    <property type="match status" value="1"/>
</dbReference>
<feature type="DNA-binding region" description="H-T-H motif" evidence="4">
    <location>
        <begin position="37"/>
        <end position="56"/>
    </location>
</feature>
<gene>
    <name evidence="7" type="ORF">QHF89_06260</name>
</gene>
<protein>
    <submittedName>
        <fullName evidence="7">TetR/AcrR family transcriptional regulator</fullName>
    </submittedName>
</protein>
<dbReference type="InterPro" id="IPR009057">
    <property type="entry name" value="Homeodomain-like_sf"/>
</dbReference>
<dbReference type="InterPro" id="IPR036271">
    <property type="entry name" value="Tet_transcr_reg_TetR-rel_C_sf"/>
</dbReference>
<comment type="caution">
    <text evidence="7">The sequence shown here is derived from an EMBL/GenBank/DDBJ whole genome shotgun (WGS) entry which is preliminary data.</text>
</comment>
<keyword evidence="1" id="KW-0805">Transcription regulation</keyword>
<feature type="compositionally biased region" description="Basic and acidic residues" evidence="5">
    <location>
        <begin position="204"/>
        <end position="213"/>
    </location>
</feature>
<feature type="region of interest" description="Disordered" evidence="5">
    <location>
        <begin position="198"/>
        <end position="221"/>
    </location>
</feature>